<dbReference type="RefSeq" id="WP_147015239.1">
    <property type="nucleotide sequence ID" value="NZ_VORB01000010.1"/>
</dbReference>
<gene>
    <name evidence="11" type="ORF">FRX97_10850</name>
</gene>
<dbReference type="Pfam" id="PF01554">
    <property type="entry name" value="MatE"/>
    <property type="match status" value="2"/>
</dbReference>
<evidence type="ECO:0000256" key="8">
    <source>
        <dbReference type="ARBA" id="ARBA00023136"/>
    </source>
</evidence>
<protein>
    <recommendedName>
        <fullName evidence="9">Multidrug-efflux transporter</fullName>
    </recommendedName>
</protein>
<dbReference type="CDD" id="cd13133">
    <property type="entry name" value="MATE_like_7"/>
    <property type="match status" value="1"/>
</dbReference>
<evidence type="ECO:0000313" key="11">
    <source>
        <dbReference type="EMBL" id="TXC76237.1"/>
    </source>
</evidence>
<dbReference type="InterPro" id="IPR048279">
    <property type="entry name" value="MdtK-like"/>
</dbReference>
<evidence type="ECO:0000256" key="7">
    <source>
        <dbReference type="ARBA" id="ARBA00023065"/>
    </source>
</evidence>
<evidence type="ECO:0000256" key="1">
    <source>
        <dbReference type="ARBA" id="ARBA00004651"/>
    </source>
</evidence>
<evidence type="ECO:0000256" key="10">
    <source>
        <dbReference type="SAM" id="Phobius"/>
    </source>
</evidence>
<feature type="transmembrane region" description="Helical" evidence="10">
    <location>
        <begin position="68"/>
        <end position="91"/>
    </location>
</feature>
<feature type="transmembrane region" description="Helical" evidence="10">
    <location>
        <begin position="394"/>
        <end position="416"/>
    </location>
</feature>
<keyword evidence="4" id="KW-1003">Cell membrane</keyword>
<feature type="transmembrane region" description="Helical" evidence="10">
    <location>
        <begin position="174"/>
        <end position="194"/>
    </location>
</feature>
<feature type="transmembrane region" description="Helical" evidence="10">
    <location>
        <begin position="118"/>
        <end position="136"/>
    </location>
</feature>
<dbReference type="GO" id="GO:0006811">
    <property type="term" value="P:monoatomic ion transport"/>
    <property type="evidence" value="ECO:0007669"/>
    <property type="project" value="UniProtKB-KW"/>
</dbReference>
<dbReference type="EMBL" id="VORB01000010">
    <property type="protein sequence ID" value="TXC76237.1"/>
    <property type="molecule type" value="Genomic_DNA"/>
</dbReference>
<feature type="transmembrane region" description="Helical" evidence="10">
    <location>
        <begin position="148"/>
        <end position="168"/>
    </location>
</feature>
<dbReference type="AlphaFoldDB" id="A0A5C6USL2"/>
<dbReference type="GO" id="GO:0005886">
    <property type="term" value="C:plasma membrane"/>
    <property type="evidence" value="ECO:0007669"/>
    <property type="project" value="UniProtKB-SubCell"/>
</dbReference>
<accession>A0A5C6USL2</accession>
<evidence type="ECO:0000256" key="4">
    <source>
        <dbReference type="ARBA" id="ARBA00022475"/>
    </source>
</evidence>
<dbReference type="GO" id="GO:0042910">
    <property type="term" value="F:xenobiotic transmembrane transporter activity"/>
    <property type="evidence" value="ECO:0007669"/>
    <property type="project" value="InterPro"/>
</dbReference>
<reference evidence="11 12" key="1">
    <citation type="submission" date="2019-08" db="EMBL/GenBank/DDBJ databases">
        <title>Genome of Luteibaculum oceani JCM 18817.</title>
        <authorList>
            <person name="Bowman J.P."/>
        </authorList>
    </citation>
    <scope>NUCLEOTIDE SEQUENCE [LARGE SCALE GENOMIC DNA]</scope>
    <source>
        <strain evidence="11 12">JCM 18817</strain>
    </source>
</reference>
<dbReference type="NCBIfam" id="TIGR00797">
    <property type="entry name" value="matE"/>
    <property type="match status" value="1"/>
</dbReference>
<dbReference type="Proteomes" id="UP000321168">
    <property type="component" value="Unassembled WGS sequence"/>
</dbReference>
<keyword evidence="6 10" id="KW-1133">Transmembrane helix</keyword>
<dbReference type="OrthoDB" id="9780160at2"/>
<keyword evidence="2" id="KW-0813">Transport</keyword>
<evidence type="ECO:0000256" key="3">
    <source>
        <dbReference type="ARBA" id="ARBA00022449"/>
    </source>
</evidence>
<keyword evidence="3" id="KW-0050">Antiport</keyword>
<evidence type="ECO:0000256" key="6">
    <source>
        <dbReference type="ARBA" id="ARBA00022989"/>
    </source>
</evidence>
<keyword evidence="8 10" id="KW-0472">Membrane</keyword>
<dbReference type="PANTHER" id="PTHR43298">
    <property type="entry name" value="MULTIDRUG RESISTANCE PROTEIN NORM-RELATED"/>
    <property type="match status" value="1"/>
</dbReference>
<comment type="caution">
    <text evidence="11">The sequence shown here is derived from an EMBL/GenBank/DDBJ whole genome shotgun (WGS) entry which is preliminary data.</text>
</comment>
<dbReference type="GO" id="GO:0015297">
    <property type="term" value="F:antiporter activity"/>
    <property type="evidence" value="ECO:0007669"/>
    <property type="project" value="UniProtKB-KW"/>
</dbReference>
<dbReference type="PANTHER" id="PTHR43298:SF2">
    <property type="entry name" value="FMN_FAD EXPORTER YEEO-RELATED"/>
    <property type="match status" value="1"/>
</dbReference>
<feature type="transmembrane region" description="Helical" evidence="10">
    <location>
        <begin position="219"/>
        <end position="244"/>
    </location>
</feature>
<evidence type="ECO:0000256" key="5">
    <source>
        <dbReference type="ARBA" id="ARBA00022692"/>
    </source>
</evidence>
<keyword evidence="7" id="KW-0406">Ion transport</keyword>
<dbReference type="PIRSF" id="PIRSF006603">
    <property type="entry name" value="DinF"/>
    <property type="match status" value="1"/>
</dbReference>
<proteinExistence type="predicted"/>
<feature type="transmembrane region" description="Helical" evidence="10">
    <location>
        <begin position="337"/>
        <end position="360"/>
    </location>
</feature>
<keyword evidence="5 10" id="KW-0812">Transmembrane</keyword>
<evidence type="ECO:0000256" key="9">
    <source>
        <dbReference type="ARBA" id="ARBA00031636"/>
    </source>
</evidence>
<sequence length="426" mass="47797">MLGGFVQFILTFVDTAFLGHIGELQLNAAGNAGLVYITFFLVAQGLSEGLQIITARRIGAGNHLALRNLFWNAFFLLIALALLAYILVAWFSSPLLTYVTADSELKVAIEGFLKIRSVGYFFAIAQLTLIGFYSGIAQTKILATSTTVMASVNLVFDYLLIHGIWLFPEMGLNGAALASVIAEACALLYCISYVRRDKRVMDWIGFTGFKLVKEEIKKLVQLSLPIMGQRFLAMISWTIFFFLIEKIGRHELAISQLIRSLYFLAFIPIMGFGTTTKTYVSNYMAQHKFELVPQAIKYLTKVSLVIIVLLIHGYLLYPQAIIGILTNDGTLIKDTAPVLQLVFFEALVFMAATVIFNAIAGVGDTRWAFIIENLCITIYIFTAYYITVVNPQPILIVWCMEFVYFGLLLIGSLLYFRFKNWRAIQI</sequence>
<evidence type="ECO:0000256" key="2">
    <source>
        <dbReference type="ARBA" id="ARBA00022448"/>
    </source>
</evidence>
<evidence type="ECO:0000313" key="12">
    <source>
        <dbReference type="Proteomes" id="UP000321168"/>
    </source>
</evidence>
<comment type="subcellular location">
    <subcellularLocation>
        <location evidence="1">Cell membrane</location>
        <topology evidence="1">Multi-pass membrane protein</topology>
    </subcellularLocation>
</comment>
<feature type="transmembrane region" description="Helical" evidence="10">
    <location>
        <begin position="295"/>
        <end position="317"/>
    </location>
</feature>
<dbReference type="InterPro" id="IPR002528">
    <property type="entry name" value="MATE_fam"/>
</dbReference>
<feature type="transmembrane region" description="Helical" evidence="10">
    <location>
        <begin position="28"/>
        <end position="47"/>
    </location>
</feature>
<organism evidence="11 12">
    <name type="scientific">Luteibaculum oceani</name>
    <dbReference type="NCBI Taxonomy" id="1294296"/>
    <lineage>
        <taxon>Bacteria</taxon>
        <taxon>Pseudomonadati</taxon>
        <taxon>Bacteroidota</taxon>
        <taxon>Flavobacteriia</taxon>
        <taxon>Flavobacteriales</taxon>
        <taxon>Luteibaculaceae</taxon>
        <taxon>Luteibaculum</taxon>
    </lineage>
</organism>
<feature type="transmembrane region" description="Helical" evidence="10">
    <location>
        <begin position="256"/>
        <end position="274"/>
    </location>
</feature>
<dbReference type="InterPro" id="IPR050222">
    <property type="entry name" value="MATE_MdtK"/>
</dbReference>
<name>A0A5C6USL2_9FLAO</name>
<feature type="transmembrane region" description="Helical" evidence="10">
    <location>
        <begin position="367"/>
        <end position="388"/>
    </location>
</feature>
<keyword evidence="12" id="KW-1185">Reference proteome</keyword>